<feature type="compositionally biased region" description="Low complexity" evidence="1">
    <location>
        <begin position="1"/>
        <end position="21"/>
    </location>
</feature>
<evidence type="ECO:0000256" key="1">
    <source>
        <dbReference type="SAM" id="MobiDB-lite"/>
    </source>
</evidence>
<feature type="compositionally biased region" description="Low complexity" evidence="1">
    <location>
        <begin position="206"/>
        <end position="216"/>
    </location>
</feature>
<proteinExistence type="predicted"/>
<feature type="region of interest" description="Disordered" evidence="1">
    <location>
        <begin position="1"/>
        <end position="27"/>
    </location>
</feature>
<evidence type="ECO:0000313" key="3">
    <source>
        <dbReference type="Proteomes" id="UP000225277"/>
    </source>
</evidence>
<organism evidence="2 3">
    <name type="scientific">Ramularia collo-cygni</name>
    <dbReference type="NCBI Taxonomy" id="112498"/>
    <lineage>
        <taxon>Eukaryota</taxon>
        <taxon>Fungi</taxon>
        <taxon>Dikarya</taxon>
        <taxon>Ascomycota</taxon>
        <taxon>Pezizomycotina</taxon>
        <taxon>Dothideomycetes</taxon>
        <taxon>Dothideomycetidae</taxon>
        <taxon>Mycosphaerellales</taxon>
        <taxon>Mycosphaerellaceae</taxon>
        <taxon>Ramularia</taxon>
    </lineage>
</organism>
<evidence type="ECO:0000313" key="2">
    <source>
        <dbReference type="EMBL" id="CZT25333.1"/>
    </source>
</evidence>
<dbReference type="RefSeq" id="XP_023632056.1">
    <property type="nucleotide sequence ID" value="XM_023776288.1"/>
</dbReference>
<name>A0A2D3VB71_9PEZI</name>
<gene>
    <name evidence="2" type="ORF">RCC_11061</name>
</gene>
<protein>
    <submittedName>
        <fullName evidence="2">Uncharacterized protein</fullName>
    </submittedName>
</protein>
<dbReference type="GeneID" id="35606094"/>
<reference evidence="2 3" key="1">
    <citation type="submission" date="2016-03" db="EMBL/GenBank/DDBJ databases">
        <authorList>
            <person name="Ploux O."/>
        </authorList>
    </citation>
    <scope>NUCLEOTIDE SEQUENCE [LARGE SCALE GENOMIC DNA]</scope>
    <source>
        <strain evidence="2 3">URUG2</strain>
    </source>
</reference>
<dbReference type="AlphaFoldDB" id="A0A2D3VB71"/>
<dbReference type="EMBL" id="FJUY01000026">
    <property type="protein sequence ID" value="CZT25333.1"/>
    <property type="molecule type" value="Genomic_DNA"/>
</dbReference>
<accession>A0A2D3VB71</accession>
<feature type="region of interest" description="Disordered" evidence="1">
    <location>
        <begin position="200"/>
        <end position="239"/>
    </location>
</feature>
<keyword evidence="3" id="KW-1185">Reference proteome</keyword>
<sequence length="558" mass="63858">MAASSSSIPVIIISSPSSDSSRTATDSDLDIQDKAETLIKAMQSSGLRPPSRPTHDVNLIIKFRYADPKHKQLTIQPMTQLLDFHTPPEQILQIIDEKCTQARHNGKTFAAAYKDAHPDSILTMASVKNGDEGDKFLSDRETFLRFERVGDMLFHHRSKTMNISVLVHRRASVEREEQEVTTSQAGYKFVFNPEDQTTTFLGRARPNNTTTTTTTIPPIPPIPPKLHKKSPSLPTKTTTTRPTYIHHRLATLPEYLPTNNPYPQLHWGIFQRYNPSRPTHLSTVKLLEYHFPPSFSSSPHPLGNLSQATPVAFGTQAEIATSPHPKKIFLSTSKERNKEIWTMPPDEFREERYRGLSQGEFYEVLFENLRPENRERVFLESGREEMYPEPRVPKMTFREYNSMKTEKEMFRGEVHLLIRFVNQLRSRGSIPPRFPRSFPLPAEVVVSVGGDFSTMGGMQAIRRGLMEGLEEWCERQAGEDVWGTWWLFDREGGLWGRWHLELWIRPLLGVEGRDEEEALLYRMGGEDFVGMFVDEGVAREVVGRGEKVLLYMEAHLVP</sequence>
<dbReference type="Proteomes" id="UP000225277">
    <property type="component" value="Unassembled WGS sequence"/>
</dbReference>